<dbReference type="STRING" id="838561.P344_02585"/>
<evidence type="ECO:0000313" key="9">
    <source>
        <dbReference type="EMBL" id="AHI57863.1"/>
    </source>
</evidence>
<reference evidence="9 10" key="1">
    <citation type="submission" date="2013-09" db="EMBL/GenBank/DDBJ databases">
        <title>Complete genome sequence of Spiroplasma mirum suckling mouse cataract agent.</title>
        <authorList>
            <person name="Landry C.A."/>
            <person name="Bastian F.O."/>
            <person name="Thune R.L."/>
        </authorList>
    </citation>
    <scope>NUCLEOTIDE SEQUENCE [LARGE SCALE GENOMIC DNA]</scope>
    <source>
        <strain evidence="9 10">SMCA</strain>
    </source>
</reference>
<evidence type="ECO:0000256" key="7">
    <source>
        <dbReference type="RuleBase" id="RU361267"/>
    </source>
</evidence>
<dbReference type="HOGENOM" id="CLU_027938_6_1_14"/>
<accession>W6AKM8</accession>
<dbReference type="GO" id="GO:0006654">
    <property type="term" value="P:phosphatidic acid biosynthetic process"/>
    <property type="evidence" value="ECO:0007669"/>
    <property type="project" value="TreeGrafter"/>
</dbReference>
<keyword evidence="7" id="KW-1208">Phospholipid metabolism</keyword>
<dbReference type="SUPFAM" id="SSF69593">
    <property type="entry name" value="Glycerol-3-phosphate (1)-acyltransferase"/>
    <property type="match status" value="1"/>
</dbReference>
<dbReference type="NCBIfam" id="TIGR00530">
    <property type="entry name" value="AGP_acyltrn"/>
    <property type="match status" value="1"/>
</dbReference>
<evidence type="ECO:0000256" key="4">
    <source>
        <dbReference type="ARBA" id="ARBA00022679"/>
    </source>
</evidence>
<dbReference type="PANTHER" id="PTHR10434">
    <property type="entry name" value="1-ACYL-SN-GLYCEROL-3-PHOSPHATE ACYLTRANSFERASE"/>
    <property type="match status" value="1"/>
</dbReference>
<dbReference type="CDD" id="cd07989">
    <property type="entry name" value="LPLAT_AGPAT-like"/>
    <property type="match status" value="1"/>
</dbReference>
<dbReference type="PATRIC" id="fig|838561.3.peg.499"/>
<dbReference type="PANTHER" id="PTHR10434:SF64">
    <property type="entry name" value="1-ACYL-SN-GLYCEROL-3-PHOSPHATE ACYLTRANSFERASE-RELATED"/>
    <property type="match status" value="1"/>
</dbReference>
<keyword evidence="10" id="KW-1185">Reference proteome</keyword>
<evidence type="ECO:0000256" key="6">
    <source>
        <dbReference type="ARBA" id="ARBA00023315"/>
    </source>
</evidence>
<proteinExistence type="inferred from homology"/>
<evidence type="ECO:0000313" key="10">
    <source>
        <dbReference type="Proteomes" id="UP000019260"/>
    </source>
</evidence>
<dbReference type="InterPro" id="IPR002123">
    <property type="entry name" value="Plipid/glycerol_acylTrfase"/>
</dbReference>
<organism evidence="9 10">
    <name type="scientific">Spiroplasma mirum ATCC 29335</name>
    <dbReference type="NCBI Taxonomy" id="838561"/>
    <lineage>
        <taxon>Bacteria</taxon>
        <taxon>Bacillati</taxon>
        <taxon>Mycoplasmatota</taxon>
        <taxon>Mollicutes</taxon>
        <taxon>Entomoplasmatales</taxon>
        <taxon>Spiroplasmataceae</taxon>
        <taxon>Spiroplasma</taxon>
    </lineage>
</organism>
<dbReference type="SMART" id="SM00563">
    <property type="entry name" value="PlsC"/>
    <property type="match status" value="1"/>
</dbReference>
<dbReference type="eggNOG" id="COG0204">
    <property type="taxonomic scope" value="Bacteria"/>
</dbReference>
<dbReference type="GO" id="GO:0003841">
    <property type="term" value="F:1-acylglycerol-3-phosphate O-acyltransferase activity"/>
    <property type="evidence" value="ECO:0007669"/>
    <property type="project" value="UniProtKB-UniRule"/>
</dbReference>
<name>W6AKM8_9MOLU</name>
<dbReference type="EMBL" id="CP006720">
    <property type="protein sequence ID" value="AHI57863.1"/>
    <property type="molecule type" value="Genomic_DNA"/>
</dbReference>
<dbReference type="OrthoDB" id="9803035at2"/>
<comment type="domain">
    <text evidence="7">The HXXXXD motif is essential for acyltransferase activity and may constitute the binding site for the phosphate moiety of the glycerol-3-phosphate.</text>
</comment>
<evidence type="ECO:0000256" key="1">
    <source>
        <dbReference type="ARBA" id="ARBA00005189"/>
    </source>
</evidence>
<dbReference type="Pfam" id="PF01553">
    <property type="entry name" value="Acyltransferase"/>
    <property type="match status" value="1"/>
</dbReference>
<keyword evidence="7" id="KW-0594">Phospholipid biosynthesis</keyword>
<evidence type="ECO:0000256" key="3">
    <source>
        <dbReference type="ARBA" id="ARBA00022516"/>
    </source>
</evidence>
<dbReference type="Proteomes" id="UP000019260">
    <property type="component" value="Chromosome"/>
</dbReference>
<dbReference type="EC" id="2.3.1.51" evidence="7"/>
<protein>
    <recommendedName>
        <fullName evidence="7">1-acyl-sn-glycerol-3-phosphate acyltransferase</fullName>
        <ecNumber evidence="7">2.3.1.51</ecNumber>
    </recommendedName>
</protein>
<dbReference type="AlphaFoldDB" id="W6AKM8"/>
<sequence length="265" mass="31136">MPNIWKIILTLPRFLRMLTKSKSIARKIKRDPNIVSEEYRYHWLQKRTKYMLWIFDIKLIVHKEENWIDKGCLMVANHQSNIDPAIIFRLNDFSKTAPCAFIAKKELATDKRFKNFVALIDVLFLDRKNPRQAIEVINEANELIRVPRTMVIFPEGTRSHQQEMGEFQAGSFKIAQKAHAPIIPVSLVNSYQVLNKKVKQKGKKYIHVVFHKPIKPDTFMTKPTDLISNNVKQIIQKGIDQYKHVDHKKAYEKYRAELKQKAKNA</sequence>
<dbReference type="GO" id="GO:0016020">
    <property type="term" value="C:membrane"/>
    <property type="evidence" value="ECO:0007669"/>
    <property type="project" value="InterPro"/>
</dbReference>
<comment type="catalytic activity">
    <reaction evidence="7">
        <text>a 1-acyl-sn-glycero-3-phosphate + an acyl-CoA = a 1,2-diacyl-sn-glycero-3-phosphate + CoA</text>
        <dbReference type="Rhea" id="RHEA:19709"/>
        <dbReference type="ChEBI" id="CHEBI:57287"/>
        <dbReference type="ChEBI" id="CHEBI:57970"/>
        <dbReference type="ChEBI" id="CHEBI:58342"/>
        <dbReference type="ChEBI" id="CHEBI:58608"/>
        <dbReference type="EC" id="2.3.1.51"/>
    </reaction>
</comment>
<feature type="domain" description="Phospholipid/glycerol acyltransferase" evidence="8">
    <location>
        <begin position="72"/>
        <end position="190"/>
    </location>
</feature>
<comment type="similarity">
    <text evidence="2 7">Belongs to the 1-acyl-sn-glycerol-3-phosphate acyltransferase family.</text>
</comment>
<dbReference type="KEGG" id="smia:P344_02585"/>
<dbReference type="InterPro" id="IPR004552">
    <property type="entry name" value="AGP_acyltrans"/>
</dbReference>
<dbReference type="RefSeq" id="WP_025317231.1">
    <property type="nucleotide sequence ID" value="NZ_CP002082.1"/>
</dbReference>
<comment type="pathway">
    <text evidence="1">Lipid metabolism.</text>
</comment>
<keyword evidence="4 7" id="KW-0808">Transferase</keyword>
<keyword evidence="5 7" id="KW-0443">Lipid metabolism</keyword>
<gene>
    <name evidence="9" type="ORF">P344_02585</name>
</gene>
<keyword evidence="3 7" id="KW-0444">Lipid biosynthesis</keyword>
<evidence type="ECO:0000259" key="8">
    <source>
        <dbReference type="SMART" id="SM00563"/>
    </source>
</evidence>
<keyword evidence="6 7" id="KW-0012">Acyltransferase</keyword>
<evidence type="ECO:0000256" key="2">
    <source>
        <dbReference type="ARBA" id="ARBA00008655"/>
    </source>
</evidence>
<evidence type="ECO:0000256" key="5">
    <source>
        <dbReference type="ARBA" id="ARBA00023098"/>
    </source>
</evidence>